<dbReference type="InterPro" id="IPR045518">
    <property type="entry name" value="2EXR"/>
</dbReference>
<dbReference type="Proteomes" id="UP000696280">
    <property type="component" value="Unassembled WGS sequence"/>
</dbReference>
<dbReference type="EMBL" id="CAJVRL010000103">
    <property type="protein sequence ID" value="CAG8960797.1"/>
    <property type="molecule type" value="Genomic_DNA"/>
</dbReference>
<sequence>MRLFAGTPSSKVRKYAKFESTPVRQVRKYASSPDRKAFRPTLVTTSSESTIEDYQAQAKEEETTTAISATGTSNMTNNTTEWGFSKLPWEIREQIWLELVDSLEPRTLTITRIDSRCRDWEKPELVHHGWSMFVVRLGVHPWTGDAQDSKLIEMLNLQDFVAEAKPRVPAGPTALYVCQQSRRLAMKRYQLAFEGKFLRTKQLQGKGESGLCDICGEGMSSENQQWKERGFGLPRVWVDFERDTIYMRGQLGCRKAFPEQMNIKKLALCCRPTSTGLYQSPSPPTPPFQRRFQGRLQVYLEDFDQVTLRFGLWSLSRRCNPEMMIIYLPRDMPTAAVQALQDHVRRIIRGIQRGPANPVPSVQAQGMMALFEKLKIEYQRL</sequence>
<dbReference type="AlphaFoldDB" id="A0A9N9LB08"/>
<feature type="domain" description="2EXR" evidence="1">
    <location>
        <begin position="84"/>
        <end position="245"/>
    </location>
</feature>
<organism evidence="2 3">
    <name type="scientific">Hymenoscyphus fraxineus</name>
    <dbReference type="NCBI Taxonomy" id="746836"/>
    <lineage>
        <taxon>Eukaryota</taxon>
        <taxon>Fungi</taxon>
        <taxon>Dikarya</taxon>
        <taxon>Ascomycota</taxon>
        <taxon>Pezizomycotina</taxon>
        <taxon>Leotiomycetes</taxon>
        <taxon>Helotiales</taxon>
        <taxon>Helotiaceae</taxon>
        <taxon>Hymenoscyphus</taxon>
    </lineage>
</organism>
<comment type="caution">
    <text evidence="2">The sequence shown here is derived from an EMBL/GenBank/DDBJ whole genome shotgun (WGS) entry which is preliminary data.</text>
</comment>
<protein>
    <recommendedName>
        <fullName evidence="1">2EXR domain-containing protein</fullName>
    </recommendedName>
</protein>
<dbReference type="Pfam" id="PF20150">
    <property type="entry name" value="2EXR"/>
    <property type="match status" value="1"/>
</dbReference>
<keyword evidence="3" id="KW-1185">Reference proteome</keyword>
<dbReference type="PANTHER" id="PTHR35910:SF6">
    <property type="entry name" value="2EXR DOMAIN-CONTAINING PROTEIN"/>
    <property type="match status" value="1"/>
</dbReference>
<name>A0A9N9LB08_9HELO</name>
<dbReference type="PANTHER" id="PTHR35910">
    <property type="entry name" value="2EXR DOMAIN-CONTAINING PROTEIN"/>
    <property type="match status" value="1"/>
</dbReference>
<proteinExistence type="predicted"/>
<evidence type="ECO:0000259" key="1">
    <source>
        <dbReference type="Pfam" id="PF20150"/>
    </source>
</evidence>
<reference evidence="2" key="1">
    <citation type="submission" date="2021-07" db="EMBL/GenBank/DDBJ databases">
        <authorList>
            <person name="Durling M."/>
        </authorList>
    </citation>
    <scope>NUCLEOTIDE SEQUENCE</scope>
</reference>
<gene>
    <name evidence="2" type="ORF">HYFRA_00002334</name>
</gene>
<evidence type="ECO:0000313" key="3">
    <source>
        <dbReference type="Proteomes" id="UP000696280"/>
    </source>
</evidence>
<evidence type="ECO:0000313" key="2">
    <source>
        <dbReference type="EMBL" id="CAG8960797.1"/>
    </source>
</evidence>
<accession>A0A9N9LB08</accession>
<dbReference type="OrthoDB" id="3513892at2759"/>